<proteinExistence type="predicted"/>
<dbReference type="InterPro" id="IPR020846">
    <property type="entry name" value="MFS_dom"/>
</dbReference>
<gene>
    <name evidence="9" type="ORF">FCULG_00002524</name>
</gene>
<evidence type="ECO:0000313" key="10">
    <source>
        <dbReference type="Proteomes" id="UP000241587"/>
    </source>
</evidence>
<name>A0A2T4GQZ4_FUSCU</name>
<evidence type="ECO:0000256" key="3">
    <source>
        <dbReference type="ARBA" id="ARBA00022989"/>
    </source>
</evidence>
<feature type="transmembrane region" description="Helical" evidence="7">
    <location>
        <begin position="191"/>
        <end position="213"/>
    </location>
</feature>
<evidence type="ECO:0000256" key="4">
    <source>
        <dbReference type="ARBA" id="ARBA00023136"/>
    </source>
</evidence>
<reference evidence="9 10" key="1">
    <citation type="submission" date="2018-02" db="EMBL/GenBank/DDBJ databases">
        <title>Fusarium culmorum secondary metabolites in fungal-bacterial-plant interactions.</title>
        <authorList>
            <person name="Schmidt R."/>
        </authorList>
    </citation>
    <scope>NUCLEOTIDE SEQUENCE [LARGE SCALE GENOMIC DNA]</scope>
    <source>
        <strain evidence="9 10">PV</strain>
    </source>
</reference>
<organism evidence="9 10">
    <name type="scientific">Fusarium culmorum</name>
    <dbReference type="NCBI Taxonomy" id="5516"/>
    <lineage>
        <taxon>Eukaryota</taxon>
        <taxon>Fungi</taxon>
        <taxon>Dikarya</taxon>
        <taxon>Ascomycota</taxon>
        <taxon>Pezizomycotina</taxon>
        <taxon>Sordariomycetes</taxon>
        <taxon>Hypocreomycetidae</taxon>
        <taxon>Hypocreales</taxon>
        <taxon>Nectriaceae</taxon>
        <taxon>Fusarium</taxon>
    </lineage>
</organism>
<feature type="region of interest" description="Disordered" evidence="6">
    <location>
        <begin position="577"/>
        <end position="600"/>
    </location>
</feature>
<dbReference type="InterPro" id="IPR036259">
    <property type="entry name" value="MFS_trans_sf"/>
</dbReference>
<feature type="transmembrane region" description="Helical" evidence="7">
    <location>
        <begin position="50"/>
        <end position="75"/>
    </location>
</feature>
<dbReference type="OMA" id="WVMTAYL"/>
<dbReference type="PANTHER" id="PTHR23501">
    <property type="entry name" value="MAJOR FACILITATOR SUPERFAMILY"/>
    <property type="match status" value="1"/>
</dbReference>
<dbReference type="OrthoDB" id="440553at2759"/>
<dbReference type="Gene3D" id="1.20.1250.20">
    <property type="entry name" value="MFS general substrate transporter like domains"/>
    <property type="match status" value="1"/>
</dbReference>
<protein>
    <submittedName>
        <fullName evidence="9">Putative MFS-type transporter C16A3.17c</fullName>
    </submittedName>
</protein>
<evidence type="ECO:0000256" key="5">
    <source>
        <dbReference type="ARBA" id="ARBA00023180"/>
    </source>
</evidence>
<dbReference type="PROSITE" id="PS00216">
    <property type="entry name" value="SUGAR_TRANSPORT_1"/>
    <property type="match status" value="1"/>
</dbReference>
<feature type="transmembrane region" description="Helical" evidence="7">
    <location>
        <begin position="405"/>
        <end position="424"/>
    </location>
</feature>
<feature type="transmembrane region" description="Helical" evidence="7">
    <location>
        <begin position="338"/>
        <end position="360"/>
    </location>
</feature>
<feature type="transmembrane region" description="Helical" evidence="7">
    <location>
        <begin position="225"/>
        <end position="246"/>
    </location>
</feature>
<feature type="transmembrane region" description="Helical" evidence="7">
    <location>
        <begin position="372"/>
        <end position="393"/>
    </location>
</feature>
<keyword evidence="5" id="KW-0325">Glycoprotein</keyword>
<evidence type="ECO:0000256" key="1">
    <source>
        <dbReference type="ARBA" id="ARBA00004141"/>
    </source>
</evidence>
<feature type="transmembrane region" description="Helical" evidence="7">
    <location>
        <begin position="117"/>
        <end position="138"/>
    </location>
</feature>
<feature type="compositionally biased region" description="Polar residues" evidence="6">
    <location>
        <begin position="585"/>
        <end position="600"/>
    </location>
</feature>
<dbReference type="AlphaFoldDB" id="A0A2T4GQZ4"/>
<comment type="caution">
    <text evidence="9">The sequence shown here is derived from an EMBL/GenBank/DDBJ whole genome shotgun (WGS) entry which is preliminary data.</text>
</comment>
<evidence type="ECO:0000256" key="7">
    <source>
        <dbReference type="SAM" id="Phobius"/>
    </source>
</evidence>
<dbReference type="GO" id="GO:0022857">
    <property type="term" value="F:transmembrane transporter activity"/>
    <property type="evidence" value="ECO:0007669"/>
    <property type="project" value="InterPro"/>
</dbReference>
<keyword evidence="10" id="KW-1185">Reference proteome</keyword>
<keyword evidence="4 7" id="KW-0472">Membrane</keyword>
<evidence type="ECO:0000259" key="8">
    <source>
        <dbReference type="PROSITE" id="PS50850"/>
    </source>
</evidence>
<evidence type="ECO:0000256" key="6">
    <source>
        <dbReference type="SAM" id="MobiDB-lite"/>
    </source>
</evidence>
<dbReference type="SUPFAM" id="SSF103473">
    <property type="entry name" value="MFS general substrate transporter"/>
    <property type="match status" value="1"/>
</dbReference>
<dbReference type="GO" id="GO:0005886">
    <property type="term" value="C:plasma membrane"/>
    <property type="evidence" value="ECO:0007669"/>
    <property type="project" value="TreeGrafter"/>
</dbReference>
<dbReference type="EMBL" id="PVEM01000012">
    <property type="protein sequence ID" value="PTD05939.1"/>
    <property type="molecule type" value="Genomic_DNA"/>
</dbReference>
<keyword evidence="3 7" id="KW-1133">Transmembrane helix</keyword>
<sequence>MSNGYRMSLSYPNPSLGQMAVMESMTEEDTPMATTVIGLRKHSVTGPRRVVLVISLLMGLLFSSLDTSIVSTSLVTISHDLNDFTNAPWIVLAYLLTYMGFAVCVSKLSDIYGRRNMLVVSWVIFVGFSQGCGSATSMTALYVSCPVLYSVLRSLKLTLFRIVCRAFQGMGASGLYSLTQIGLVEVGPSHSPSLIGALIGATLAVAFVLGPIIGGAVSQLSDWRWLFNMNIPFGLIAILTITNFWPHEDVAHFFSWRAFVSIDFVGSATLLASSGFLVFAIQQAGSETFAWGSPEIISALSVSAVSCFIFMWWEVHLETKPLRNIEPIFPIRLMLRRVYSAGLLVTLFTGFPYISLSIIIPERFQIVSREEVLMAGVHILPMLGACAIGSFLGGAISSRRNNTSWTLVGASCLQLLGVGLMSMLNEPDSHTKAQYAFQAIFGLGVGLSFSAATIMTSILAAERSELASAQGAVAQARVLGGCIGLSSCTVIFNSHVNEYLKGHLTSTQLDSLHRSPLTSLQLSGNIQELVEDVYAGAFAEEVRVMMLVCSVMVIISLFSLERNPVPLERLTAFPKDDFSSRRGSESATEMTGVSSIRRSV</sequence>
<dbReference type="Pfam" id="PF07690">
    <property type="entry name" value="MFS_1"/>
    <property type="match status" value="1"/>
</dbReference>
<feature type="transmembrane region" description="Helical" evidence="7">
    <location>
        <begin position="258"/>
        <end position="281"/>
    </location>
</feature>
<accession>A0A2T4GQZ4</accession>
<dbReference type="PROSITE" id="PS50850">
    <property type="entry name" value="MFS"/>
    <property type="match status" value="1"/>
</dbReference>
<comment type="subcellular location">
    <subcellularLocation>
        <location evidence="1">Membrane</location>
        <topology evidence="1">Multi-pass membrane protein</topology>
    </subcellularLocation>
</comment>
<dbReference type="Proteomes" id="UP000241587">
    <property type="component" value="Unassembled WGS sequence"/>
</dbReference>
<evidence type="ECO:0000256" key="2">
    <source>
        <dbReference type="ARBA" id="ARBA00022692"/>
    </source>
</evidence>
<keyword evidence="2 7" id="KW-0812">Transmembrane</keyword>
<dbReference type="Gene3D" id="1.20.1720.10">
    <property type="entry name" value="Multidrug resistance protein D"/>
    <property type="match status" value="1"/>
</dbReference>
<feature type="domain" description="Major facilitator superfamily (MFS) profile" evidence="8">
    <location>
        <begin position="52"/>
        <end position="564"/>
    </location>
</feature>
<evidence type="ECO:0000313" key="9">
    <source>
        <dbReference type="EMBL" id="PTD05939.1"/>
    </source>
</evidence>
<dbReference type="InterPro" id="IPR011701">
    <property type="entry name" value="MFS"/>
</dbReference>
<dbReference type="PANTHER" id="PTHR23501:SF43">
    <property type="entry name" value="MULTIDRUG TRANSPORTER, PUTATIVE (AFU_ORTHOLOGUE AFUA_6G03040)-RELATED"/>
    <property type="match status" value="1"/>
</dbReference>
<feature type="transmembrane region" description="Helical" evidence="7">
    <location>
        <begin position="87"/>
        <end position="105"/>
    </location>
</feature>
<dbReference type="InterPro" id="IPR005829">
    <property type="entry name" value="Sugar_transporter_CS"/>
</dbReference>
<feature type="transmembrane region" description="Helical" evidence="7">
    <location>
        <begin position="436"/>
        <end position="460"/>
    </location>
</feature>